<dbReference type="EnsemblMetazoa" id="PPA32328.1">
    <property type="protein sequence ID" value="PPA32328.1"/>
    <property type="gene ID" value="WBGene00205189"/>
</dbReference>
<sequence length="193" mass="21972">MVLPVGAPNPHLIPRHSIHARTARYVQQQQPQPAVVVQHVAQQHHTEIRLDRSGGGFFASGLLRPTRQRAYSMLPLQTSQSSEELTGGRERAPLLPQRSLTRRSPALAFRHKYYPLSNEEALELLYLLDSQIVRVDNQLFWTAQGRSMSVFVPPEGVIEEGRKERLSRKMTARRKFSMMVTINEAAIRNGRSE</sequence>
<dbReference type="OrthoDB" id="5866828at2759"/>
<organism evidence="1 2">
    <name type="scientific">Pristionchus pacificus</name>
    <name type="common">Parasitic nematode worm</name>
    <dbReference type="NCBI Taxonomy" id="54126"/>
    <lineage>
        <taxon>Eukaryota</taxon>
        <taxon>Metazoa</taxon>
        <taxon>Ecdysozoa</taxon>
        <taxon>Nematoda</taxon>
        <taxon>Chromadorea</taxon>
        <taxon>Rhabditida</taxon>
        <taxon>Rhabditina</taxon>
        <taxon>Diplogasteromorpha</taxon>
        <taxon>Diplogasteroidea</taxon>
        <taxon>Neodiplogasteridae</taxon>
        <taxon>Pristionchus</taxon>
    </lineage>
</organism>
<keyword evidence="2" id="KW-1185">Reference proteome</keyword>
<accession>A0A8R1UKR3</accession>
<dbReference type="AlphaFoldDB" id="A0A2A6BKA5"/>
<evidence type="ECO:0000313" key="2">
    <source>
        <dbReference type="Proteomes" id="UP000005239"/>
    </source>
</evidence>
<name>A0A2A6BKA5_PRIPA</name>
<reference evidence="1" key="2">
    <citation type="submission" date="2022-06" db="UniProtKB">
        <authorList>
            <consortium name="EnsemblMetazoa"/>
        </authorList>
    </citation>
    <scope>IDENTIFICATION</scope>
    <source>
        <strain evidence="1">PS312</strain>
    </source>
</reference>
<evidence type="ECO:0000313" key="1">
    <source>
        <dbReference type="EnsemblMetazoa" id="PPA32328.1"/>
    </source>
</evidence>
<dbReference type="Proteomes" id="UP000005239">
    <property type="component" value="Unassembled WGS sequence"/>
</dbReference>
<reference evidence="2" key="1">
    <citation type="journal article" date="2008" name="Nat. Genet.">
        <title>The Pristionchus pacificus genome provides a unique perspective on nematode lifestyle and parasitism.</title>
        <authorList>
            <person name="Dieterich C."/>
            <person name="Clifton S.W."/>
            <person name="Schuster L.N."/>
            <person name="Chinwalla A."/>
            <person name="Delehaunty K."/>
            <person name="Dinkelacker I."/>
            <person name="Fulton L."/>
            <person name="Fulton R."/>
            <person name="Godfrey J."/>
            <person name="Minx P."/>
            <person name="Mitreva M."/>
            <person name="Roeseler W."/>
            <person name="Tian H."/>
            <person name="Witte H."/>
            <person name="Yang S.P."/>
            <person name="Wilson R.K."/>
            <person name="Sommer R.J."/>
        </authorList>
    </citation>
    <scope>NUCLEOTIDE SEQUENCE [LARGE SCALE GENOMIC DNA]</scope>
    <source>
        <strain evidence="2">PS312</strain>
    </source>
</reference>
<gene>
    <name evidence="1" type="primary">WBGene00205189</name>
</gene>
<protein>
    <submittedName>
        <fullName evidence="1">Uncharacterized protein</fullName>
    </submittedName>
</protein>
<proteinExistence type="predicted"/>
<accession>A0A2A6BKA5</accession>